<dbReference type="AlphaFoldDB" id="A0A368GH09"/>
<dbReference type="Pfam" id="PF01762">
    <property type="entry name" value="Galactosyl_T"/>
    <property type="match status" value="1"/>
</dbReference>
<keyword evidence="8 10" id="KW-0333">Golgi apparatus</keyword>
<comment type="caution">
    <text evidence="11">The sequence shown here is derived from an EMBL/GenBank/DDBJ whole genome shotgun (WGS) entry which is preliminary data.</text>
</comment>
<evidence type="ECO:0000256" key="4">
    <source>
        <dbReference type="ARBA" id="ARBA00022679"/>
    </source>
</evidence>
<sequence length="134" mass="15061">MGGSSNAASFAVHQHAMEVQRINSLIKERFEQNDIPQEPYRFALMFVVGKASTLFYKELLENEVNNYGDILVADFEDTYKNLTLKNLAGLRYVLVACPEVPAVLKMDDDVAWNMEKAAMLANFTAVTNKIHCAL</sequence>
<keyword evidence="4" id="KW-0808">Transferase</keyword>
<keyword evidence="6" id="KW-0735">Signal-anchor</keyword>
<evidence type="ECO:0000313" key="11">
    <source>
        <dbReference type="EMBL" id="RCN42330.1"/>
    </source>
</evidence>
<dbReference type="OrthoDB" id="6355886at2759"/>
<evidence type="ECO:0000256" key="8">
    <source>
        <dbReference type="ARBA" id="ARBA00023034"/>
    </source>
</evidence>
<evidence type="ECO:0000256" key="7">
    <source>
        <dbReference type="ARBA" id="ARBA00022989"/>
    </source>
</evidence>
<evidence type="ECO:0000256" key="5">
    <source>
        <dbReference type="ARBA" id="ARBA00022692"/>
    </source>
</evidence>
<comment type="similarity">
    <text evidence="2 10">Belongs to the glycosyltransferase 31 family.</text>
</comment>
<evidence type="ECO:0000313" key="12">
    <source>
        <dbReference type="Proteomes" id="UP000252519"/>
    </source>
</evidence>
<evidence type="ECO:0000256" key="1">
    <source>
        <dbReference type="ARBA" id="ARBA00004323"/>
    </source>
</evidence>
<evidence type="ECO:0000256" key="2">
    <source>
        <dbReference type="ARBA" id="ARBA00008661"/>
    </source>
</evidence>
<accession>A0A368GH09</accession>
<evidence type="ECO:0000256" key="3">
    <source>
        <dbReference type="ARBA" id="ARBA00022676"/>
    </source>
</evidence>
<organism evidence="11 12">
    <name type="scientific">Ancylostoma caninum</name>
    <name type="common">Dog hookworm</name>
    <dbReference type="NCBI Taxonomy" id="29170"/>
    <lineage>
        <taxon>Eukaryota</taxon>
        <taxon>Metazoa</taxon>
        <taxon>Ecdysozoa</taxon>
        <taxon>Nematoda</taxon>
        <taxon>Chromadorea</taxon>
        <taxon>Rhabditida</taxon>
        <taxon>Rhabditina</taxon>
        <taxon>Rhabditomorpha</taxon>
        <taxon>Strongyloidea</taxon>
        <taxon>Ancylostomatidae</taxon>
        <taxon>Ancylostomatinae</taxon>
        <taxon>Ancylostoma</taxon>
    </lineage>
</organism>
<dbReference type="GO" id="GO:0016758">
    <property type="term" value="F:hexosyltransferase activity"/>
    <property type="evidence" value="ECO:0007669"/>
    <property type="project" value="InterPro"/>
</dbReference>
<dbReference type="EMBL" id="JOJR01000199">
    <property type="protein sequence ID" value="RCN42330.1"/>
    <property type="molecule type" value="Genomic_DNA"/>
</dbReference>
<proteinExistence type="inferred from homology"/>
<keyword evidence="5" id="KW-0812">Transmembrane</keyword>
<dbReference type="GO" id="GO:0000139">
    <property type="term" value="C:Golgi membrane"/>
    <property type="evidence" value="ECO:0007669"/>
    <property type="project" value="UniProtKB-SubCell"/>
</dbReference>
<reference evidence="11 12" key="1">
    <citation type="submission" date="2014-10" db="EMBL/GenBank/DDBJ databases">
        <title>Draft genome of the hookworm Ancylostoma caninum.</title>
        <authorList>
            <person name="Mitreva M."/>
        </authorList>
    </citation>
    <scope>NUCLEOTIDE SEQUENCE [LARGE SCALE GENOMIC DNA]</scope>
    <source>
        <strain evidence="11 12">Baltimore</strain>
    </source>
</reference>
<evidence type="ECO:0000256" key="6">
    <source>
        <dbReference type="ARBA" id="ARBA00022968"/>
    </source>
</evidence>
<evidence type="ECO:0000256" key="10">
    <source>
        <dbReference type="RuleBase" id="RU363063"/>
    </source>
</evidence>
<keyword evidence="3 10" id="KW-0328">Glycosyltransferase</keyword>
<dbReference type="STRING" id="29170.A0A368GH09"/>
<keyword evidence="7" id="KW-1133">Transmembrane helix</keyword>
<dbReference type="Proteomes" id="UP000252519">
    <property type="component" value="Unassembled WGS sequence"/>
</dbReference>
<comment type="subcellular location">
    <subcellularLocation>
        <location evidence="1 10">Golgi apparatus membrane</location>
        <topology evidence="1 10">Single-pass type II membrane protein</topology>
    </subcellularLocation>
</comment>
<evidence type="ECO:0000256" key="9">
    <source>
        <dbReference type="ARBA" id="ARBA00023136"/>
    </source>
</evidence>
<dbReference type="PANTHER" id="PTHR11214:SF3">
    <property type="entry name" value="BETA-1,3-GALACTOSYLTRANSFERASE 6"/>
    <property type="match status" value="1"/>
</dbReference>
<keyword evidence="9" id="KW-0472">Membrane</keyword>
<name>A0A368GH09_ANCCA</name>
<dbReference type="InterPro" id="IPR002659">
    <property type="entry name" value="Glyco_trans_31"/>
</dbReference>
<gene>
    <name evidence="11" type="ORF">ANCCAN_11701</name>
</gene>
<dbReference type="EC" id="2.4.1.-" evidence="10"/>
<keyword evidence="12" id="KW-1185">Reference proteome</keyword>
<dbReference type="PANTHER" id="PTHR11214">
    <property type="entry name" value="BETA-1,3-N-ACETYLGLUCOSAMINYLTRANSFERASE"/>
    <property type="match status" value="1"/>
</dbReference>
<dbReference type="GO" id="GO:0006493">
    <property type="term" value="P:protein O-linked glycosylation"/>
    <property type="evidence" value="ECO:0007669"/>
    <property type="project" value="TreeGrafter"/>
</dbReference>
<protein>
    <recommendedName>
        <fullName evidence="10">Hexosyltransferase</fullName>
        <ecNumber evidence="10">2.4.1.-</ecNumber>
    </recommendedName>
</protein>